<dbReference type="EMBL" id="CP029530">
    <property type="protein sequence ID" value="AYU81309.1"/>
    <property type="molecule type" value="Genomic_DNA"/>
</dbReference>
<evidence type="ECO:0000256" key="7">
    <source>
        <dbReference type="SAM" id="Phobius"/>
    </source>
</evidence>
<evidence type="ECO:0000259" key="8">
    <source>
        <dbReference type="SMART" id="SM01190"/>
    </source>
</evidence>
<dbReference type="Proteomes" id="UP000274082">
    <property type="component" value="Chromosome 31"/>
</dbReference>
<evidence type="ECO:0000256" key="4">
    <source>
        <dbReference type="ARBA" id="ARBA00022729"/>
    </source>
</evidence>
<keyword evidence="5 7" id="KW-1133">Transmembrane helix</keyword>
<evidence type="ECO:0000256" key="5">
    <source>
        <dbReference type="ARBA" id="ARBA00022989"/>
    </source>
</evidence>
<dbReference type="Pfam" id="PF01105">
    <property type="entry name" value="EMP24_GP25L"/>
    <property type="match status" value="1"/>
</dbReference>
<sequence>MTRRSDLSCGLQGRQCRCHCSSASDIRCCCPLVVSFFFALPWPLHICASLSAPAERRLLRVRVISAGTSLRCIYMSVRQTGDSTSPTHLSPGLWRPFFEVLSIPPPPPTHTHTNQKMKRRGALLSVSVLVLLVGALVATAAAPASAIAVGVEATEVFSVTDIVPPGNNLVFAFYMNPDFVFPVRIRCRETGDVLQAWKDSPQGYLNLPSTDKTRHLVFEFDNSQSLLALSSVSFEIRVIPDPTRGVREEEIDPIEKKVQTLFEKMQTLRKLQELIRYNQKDHRALVEHANERVHWWSIMQVVSFFVAAGGQLWLLRSFVEKRRTI</sequence>
<evidence type="ECO:0000256" key="2">
    <source>
        <dbReference type="ARBA" id="ARBA00007104"/>
    </source>
</evidence>
<organism evidence="9 10">
    <name type="scientific">Leishmania donovani</name>
    <dbReference type="NCBI Taxonomy" id="5661"/>
    <lineage>
        <taxon>Eukaryota</taxon>
        <taxon>Discoba</taxon>
        <taxon>Euglenozoa</taxon>
        <taxon>Kinetoplastea</taxon>
        <taxon>Metakinetoplastina</taxon>
        <taxon>Trypanosomatida</taxon>
        <taxon>Trypanosomatidae</taxon>
        <taxon>Leishmaniinae</taxon>
        <taxon>Leishmania</taxon>
    </lineage>
</organism>
<reference evidence="9 10" key="1">
    <citation type="journal article" date="2018" name="Sci. Rep.">
        <title>A complete Leishmania donovani reference genome identifies novel genetic variations associated with virulence.</title>
        <authorList>
            <person name="Lypaczewski P."/>
            <person name="Hoshizaki J."/>
            <person name="Zhang W.-W."/>
            <person name="McCall L.-I."/>
            <person name="Torcivia-Rodriguez J."/>
            <person name="Simonyan V."/>
            <person name="Kaur A."/>
            <person name="Dewar K."/>
            <person name="Matlashewski G."/>
        </authorList>
    </citation>
    <scope>NUCLEOTIDE SEQUENCE [LARGE SCALE GENOMIC DNA]</scope>
    <source>
        <strain evidence="9 10">LdCL</strain>
    </source>
</reference>
<dbReference type="InterPro" id="IPR009038">
    <property type="entry name" value="GOLD_dom"/>
</dbReference>
<evidence type="ECO:0000256" key="6">
    <source>
        <dbReference type="ARBA" id="ARBA00023136"/>
    </source>
</evidence>
<gene>
    <name evidence="9" type="ORF">LdCL_310018000</name>
</gene>
<comment type="subcellular location">
    <subcellularLocation>
        <location evidence="1">Membrane</location>
        <topology evidence="1">Single-pass type I membrane protein</topology>
    </subcellularLocation>
</comment>
<protein>
    <submittedName>
        <fullName evidence="9">Emp24/gp25L/p24 family/GOLD, putative</fullName>
    </submittedName>
</protein>
<dbReference type="VEuPathDB" id="TriTrypDB:LdCL_310018000"/>
<evidence type="ECO:0000256" key="3">
    <source>
        <dbReference type="ARBA" id="ARBA00022692"/>
    </source>
</evidence>
<dbReference type="VEuPathDB" id="TriTrypDB:LdBPK_311120.1"/>
<dbReference type="InterPro" id="IPR015720">
    <property type="entry name" value="Emp24-like"/>
</dbReference>
<evidence type="ECO:0000256" key="1">
    <source>
        <dbReference type="ARBA" id="ARBA00004479"/>
    </source>
</evidence>
<dbReference type="SMART" id="SM01190">
    <property type="entry name" value="EMP24_GP25L"/>
    <property type="match status" value="1"/>
</dbReference>
<keyword evidence="6 7" id="KW-0472">Membrane</keyword>
<dbReference type="GO" id="GO:0016020">
    <property type="term" value="C:membrane"/>
    <property type="evidence" value="ECO:0007669"/>
    <property type="project" value="UniProtKB-SubCell"/>
</dbReference>
<keyword evidence="10" id="KW-1185">Reference proteome</keyword>
<feature type="domain" description="GOLD" evidence="8">
    <location>
        <begin position="146"/>
        <end position="320"/>
    </location>
</feature>
<dbReference type="OrthoDB" id="62956at2759"/>
<dbReference type="PANTHER" id="PTHR22811">
    <property type="entry name" value="TRANSMEMBRANE EMP24 DOMAIN-CONTAINING PROTEIN"/>
    <property type="match status" value="1"/>
</dbReference>
<accession>A0A3S7X4D1</accession>
<proteinExistence type="inferred from homology"/>
<feature type="transmembrane region" description="Helical" evidence="7">
    <location>
        <begin position="293"/>
        <end position="315"/>
    </location>
</feature>
<dbReference type="VEuPathDB" id="TriTrypDB:LDHU3_31.1850"/>
<keyword evidence="3 7" id="KW-0812">Transmembrane</keyword>
<evidence type="ECO:0000313" key="10">
    <source>
        <dbReference type="Proteomes" id="UP000274082"/>
    </source>
</evidence>
<name>A0A3S7X4D1_LEIDO</name>
<dbReference type="AlphaFoldDB" id="A0A3S7X4D1"/>
<keyword evidence="4" id="KW-0732">Signal</keyword>
<evidence type="ECO:0000313" key="9">
    <source>
        <dbReference type="EMBL" id="AYU81309.1"/>
    </source>
</evidence>
<comment type="similarity">
    <text evidence="2">Belongs to the EMP24/GP25L family.</text>
</comment>
<feature type="transmembrane region" description="Helical" evidence="7">
    <location>
        <begin position="122"/>
        <end position="142"/>
    </location>
</feature>